<feature type="transmembrane region" description="Helical" evidence="2">
    <location>
        <begin position="84"/>
        <end position="104"/>
    </location>
</feature>
<feature type="transmembrane region" description="Helical" evidence="2">
    <location>
        <begin position="110"/>
        <end position="129"/>
    </location>
</feature>
<keyword evidence="4" id="KW-1185">Reference proteome</keyword>
<evidence type="ECO:0000313" key="4">
    <source>
        <dbReference type="Proteomes" id="UP000683575"/>
    </source>
</evidence>
<evidence type="ECO:0000256" key="1">
    <source>
        <dbReference type="SAM" id="MobiDB-lite"/>
    </source>
</evidence>
<dbReference type="EMBL" id="CP077062">
    <property type="protein sequence ID" value="QWZ09566.1"/>
    <property type="molecule type" value="Genomic_DNA"/>
</dbReference>
<evidence type="ECO:0000313" key="3">
    <source>
        <dbReference type="EMBL" id="QWZ09566.1"/>
    </source>
</evidence>
<feature type="region of interest" description="Disordered" evidence="1">
    <location>
        <begin position="531"/>
        <end position="551"/>
    </location>
</feature>
<feature type="transmembrane region" description="Helical" evidence="2">
    <location>
        <begin position="563"/>
        <end position="582"/>
    </location>
</feature>
<proteinExistence type="predicted"/>
<protein>
    <submittedName>
        <fullName evidence="3">Uncharacterized protein</fullName>
    </submittedName>
</protein>
<sequence>MTTSTTPPPGSGLQEDPSAQVDAPRPSPDRGVVVAAILAVAVPVLGAIDVLRPVAGVLGVLLLLAGPGYCVVVAAGFRNVGLRLAVTFAVSLGTVVLLASTLLYLGLWSVSAFAFCFGTVTLLLAATALPAPGRRRAVRRFAVLAAGPVALGLVIGLLLPGGGAEPGQAGTSRPAPRAVGLPQTTTARVWSVGTQWWGLMWDQGSGSYTFQRRTRAGGSWQYGGLTLKAARGDAIDVVWTGTRLVVVAAGSASGDRPPALRALTFVPSADGSGWVQDSAPPAALATGETTAPSLERDGSGRFWVSYVQDGRVWLTHTLAVDARTWTAPVPVSARPTDRVSSGDATALVRLGGGQLGLLWSDGAARRLFWATGFAASGRPAAPQVSLVPVRGLDAGPVALEGVTADGAGRVYVVARGGRTIVNGAARPLRVLLSRDQQDRWRASRLPLSDTVTGTALATDAGTRTLYVFAANTCCPRAATGYLTTSMDDPVPTAPSVKVTPVSTGETGLNRDLVRLTGGDPAAARMLRDDVLSPLPPAASPPPVASRSGQAAAEPSRAFRVRDLIVGLAVLATVALMVMLLRAETVAARRSTVRAADEPAGGRLRATSWVGLTLVVVSCGVLLPRLWGLLT</sequence>
<dbReference type="KEGG" id="nps:KRR39_07380"/>
<accession>A0A975T114</accession>
<feature type="transmembrane region" description="Helical" evidence="2">
    <location>
        <begin position="141"/>
        <end position="159"/>
    </location>
</feature>
<feature type="transmembrane region" description="Helical" evidence="2">
    <location>
        <begin position="603"/>
        <end position="626"/>
    </location>
</feature>
<name>A0A975T114_9ACTN</name>
<dbReference type="Proteomes" id="UP000683575">
    <property type="component" value="Chromosome"/>
</dbReference>
<feature type="compositionally biased region" description="Pro residues" evidence="1">
    <location>
        <begin position="533"/>
        <end position="543"/>
    </location>
</feature>
<keyword evidence="2" id="KW-0472">Membrane</keyword>
<feature type="region of interest" description="Disordered" evidence="1">
    <location>
        <begin position="1"/>
        <end position="27"/>
    </location>
</feature>
<dbReference type="RefSeq" id="WP_216941412.1">
    <property type="nucleotide sequence ID" value="NZ_CP077062.1"/>
</dbReference>
<keyword evidence="2" id="KW-1133">Transmembrane helix</keyword>
<feature type="transmembrane region" description="Helical" evidence="2">
    <location>
        <begin position="54"/>
        <end position="77"/>
    </location>
</feature>
<gene>
    <name evidence="3" type="ORF">KRR39_07380</name>
</gene>
<organism evidence="3 4">
    <name type="scientific">Nocardioides panacis</name>
    <dbReference type="NCBI Taxonomy" id="2849501"/>
    <lineage>
        <taxon>Bacteria</taxon>
        <taxon>Bacillati</taxon>
        <taxon>Actinomycetota</taxon>
        <taxon>Actinomycetes</taxon>
        <taxon>Propionibacteriales</taxon>
        <taxon>Nocardioidaceae</taxon>
        <taxon>Nocardioides</taxon>
    </lineage>
</organism>
<keyword evidence="2" id="KW-0812">Transmembrane</keyword>
<evidence type="ECO:0000256" key="2">
    <source>
        <dbReference type="SAM" id="Phobius"/>
    </source>
</evidence>
<feature type="transmembrane region" description="Helical" evidence="2">
    <location>
        <begin position="31"/>
        <end position="48"/>
    </location>
</feature>
<dbReference type="AlphaFoldDB" id="A0A975T114"/>
<feature type="compositionally biased region" description="Pro residues" evidence="1">
    <location>
        <begin position="1"/>
        <end position="10"/>
    </location>
</feature>
<reference evidence="3" key="1">
    <citation type="submission" date="2021-06" db="EMBL/GenBank/DDBJ databases">
        <title>Complete genome sequence of Nocardioides sp. G188.</title>
        <authorList>
            <person name="Im W.-T."/>
        </authorList>
    </citation>
    <scope>NUCLEOTIDE SEQUENCE</scope>
    <source>
        <strain evidence="3">G188</strain>
    </source>
</reference>